<evidence type="ECO:0000256" key="5">
    <source>
        <dbReference type="ARBA" id="ARBA00022556"/>
    </source>
</evidence>
<name>A0A840KJ90_9FLAO</name>
<dbReference type="InterPro" id="IPR003835">
    <property type="entry name" value="Glyco_trans_19"/>
</dbReference>
<organism evidence="11 12">
    <name type="scientific">Chryseobacterium defluvii</name>
    <dbReference type="NCBI Taxonomy" id="160396"/>
    <lineage>
        <taxon>Bacteria</taxon>
        <taxon>Pseudomonadati</taxon>
        <taxon>Bacteroidota</taxon>
        <taxon>Flavobacteriia</taxon>
        <taxon>Flavobacteriales</taxon>
        <taxon>Weeksellaceae</taxon>
        <taxon>Chryseobacterium group</taxon>
        <taxon>Chryseobacterium</taxon>
    </lineage>
</organism>
<dbReference type="SUPFAM" id="SSF53756">
    <property type="entry name" value="UDP-Glycosyltransferase/glycogen phosphorylase"/>
    <property type="match status" value="1"/>
</dbReference>
<proteinExistence type="predicted"/>
<sequence length="367" mass="42063">MKYYIIAGEASGDLHGSNLMKALKEKDPKAEFRFWGGDLMEKQGGTLVKHYRDLAFMGFLEVAMNLRTILNNIKFCKDDIKDHQPDILILVDYPGFNLRIAKFAKELGIKVVYYISPQLWAWKEGRVETIKKYVDEMMVILPFEEDFYKKHGVHSHFVGHPLLDAISRLQEIDAEAFKKENGFNEKEIIALLPGSRKQEVEKMLEIMLSVRSYFKDYQFVIAGAPSLPKTFYQKYVDDHVHFVSNKTYDLLRCSKAALVTSGTATLETALLNIPEVVCYRGSKVSYAIAKRLVKNIKYISLVNLIMDKEVVKELIQNDLNTQNLVEELNKMIHGETRQQVLKDYELLRKKLGGKGASENAAEVILKV</sequence>
<comment type="catalytic activity">
    <reaction evidence="9">
        <text>a lipid X + a UDP-2-N,3-O-bis[(3R)-3-hydroxyacyl]-alpha-D-glucosamine = a lipid A disaccharide + UDP + H(+)</text>
        <dbReference type="Rhea" id="RHEA:67828"/>
        <dbReference type="ChEBI" id="CHEBI:15378"/>
        <dbReference type="ChEBI" id="CHEBI:58223"/>
        <dbReference type="ChEBI" id="CHEBI:137748"/>
        <dbReference type="ChEBI" id="CHEBI:176338"/>
        <dbReference type="ChEBI" id="CHEBI:176343"/>
        <dbReference type="EC" id="2.4.1.182"/>
    </reaction>
</comment>
<evidence type="ECO:0000313" key="11">
    <source>
        <dbReference type="EMBL" id="MBB4807570.1"/>
    </source>
</evidence>
<dbReference type="EC" id="2.4.1.182" evidence="2 10"/>
<keyword evidence="5" id="KW-0441">Lipid A biosynthesis</keyword>
<evidence type="ECO:0000313" key="12">
    <source>
        <dbReference type="Proteomes" id="UP000592180"/>
    </source>
</evidence>
<dbReference type="GO" id="GO:0009245">
    <property type="term" value="P:lipid A biosynthetic process"/>
    <property type="evidence" value="ECO:0007669"/>
    <property type="project" value="UniProtKB-UniRule"/>
</dbReference>
<evidence type="ECO:0000256" key="1">
    <source>
        <dbReference type="ARBA" id="ARBA00002056"/>
    </source>
</evidence>
<dbReference type="GO" id="GO:0016020">
    <property type="term" value="C:membrane"/>
    <property type="evidence" value="ECO:0007669"/>
    <property type="project" value="GOC"/>
</dbReference>
<dbReference type="PANTHER" id="PTHR30372">
    <property type="entry name" value="LIPID-A-DISACCHARIDE SYNTHASE"/>
    <property type="match status" value="1"/>
</dbReference>
<keyword evidence="6 11" id="KW-0328">Glycosyltransferase</keyword>
<evidence type="ECO:0000256" key="6">
    <source>
        <dbReference type="ARBA" id="ARBA00022676"/>
    </source>
</evidence>
<protein>
    <recommendedName>
        <fullName evidence="3 10">Lipid-A-disaccharide synthase</fullName>
        <ecNumber evidence="2 10">2.4.1.182</ecNumber>
    </recommendedName>
</protein>
<dbReference type="Pfam" id="PF02684">
    <property type="entry name" value="LpxB"/>
    <property type="match status" value="1"/>
</dbReference>
<keyword evidence="12" id="KW-1185">Reference proteome</keyword>
<comment type="function">
    <text evidence="1">Condensation of UDP-2,3-diacylglucosamine and 2,3-diacylglucosamine-1-phosphate to form lipid A disaccharide, a precursor of lipid A, a phosphorylated glycolipid that anchors the lipopolysaccharide to the outer membrane of the cell.</text>
</comment>
<keyword evidence="7 11" id="KW-0808">Transferase</keyword>
<accession>A0A840KJ90</accession>
<dbReference type="EMBL" id="JACHLE010000004">
    <property type="protein sequence ID" value="MBB4807570.1"/>
    <property type="molecule type" value="Genomic_DNA"/>
</dbReference>
<dbReference type="GO" id="GO:0008915">
    <property type="term" value="F:lipid-A-disaccharide synthase activity"/>
    <property type="evidence" value="ECO:0007669"/>
    <property type="project" value="UniProtKB-UniRule"/>
</dbReference>
<evidence type="ECO:0000256" key="3">
    <source>
        <dbReference type="ARBA" id="ARBA00020902"/>
    </source>
</evidence>
<evidence type="ECO:0000256" key="10">
    <source>
        <dbReference type="NCBIfam" id="TIGR00215"/>
    </source>
</evidence>
<evidence type="ECO:0000256" key="9">
    <source>
        <dbReference type="ARBA" id="ARBA00048975"/>
    </source>
</evidence>
<comment type="caution">
    <text evidence="11">The sequence shown here is derived from an EMBL/GenBank/DDBJ whole genome shotgun (WGS) entry which is preliminary data.</text>
</comment>
<dbReference type="RefSeq" id="WP_184190594.1">
    <property type="nucleotide sequence ID" value="NZ_JACHLE010000004.1"/>
</dbReference>
<evidence type="ECO:0000256" key="4">
    <source>
        <dbReference type="ARBA" id="ARBA00022516"/>
    </source>
</evidence>
<keyword evidence="8" id="KW-0443">Lipid metabolism</keyword>
<gene>
    <name evidence="11" type="ORF">HNP38_002876</name>
</gene>
<dbReference type="Proteomes" id="UP000592180">
    <property type="component" value="Unassembled WGS sequence"/>
</dbReference>
<keyword evidence="4" id="KW-0444">Lipid biosynthesis</keyword>
<evidence type="ECO:0000256" key="2">
    <source>
        <dbReference type="ARBA" id="ARBA00012687"/>
    </source>
</evidence>
<reference evidence="11 12" key="1">
    <citation type="submission" date="2020-08" db="EMBL/GenBank/DDBJ databases">
        <title>Functional genomics of gut bacteria from endangered species of beetles.</title>
        <authorList>
            <person name="Carlos-Shanley C."/>
        </authorList>
    </citation>
    <scope>NUCLEOTIDE SEQUENCE [LARGE SCALE GENOMIC DNA]</scope>
    <source>
        <strain evidence="11 12">S00151</strain>
    </source>
</reference>
<dbReference type="NCBIfam" id="TIGR00215">
    <property type="entry name" value="lpxB"/>
    <property type="match status" value="1"/>
</dbReference>
<evidence type="ECO:0000256" key="7">
    <source>
        <dbReference type="ARBA" id="ARBA00022679"/>
    </source>
</evidence>
<dbReference type="AlphaFoldDB" id="A0A840KJ90"/>
<dbReference type="PANTHER" id="PTHR30372:SF4">
    <property type="entry name" value="LIPID-A-DISACCHARIDE SYNTHASE, MITOCHONDRIAL-RELATED"/>
    <property type="match status" value="1"/>
</dbReference>
<dbReference type="GO" id="GO:0005543">
    <property type="term" value="F:phospholipid binding"/>
    <property type="evidence" value="ECO:0007669"/>
    <property type="project" value="TreeGrafter"/>
</dbReference>
<evidence type="ECO:0000256" key="8">
    <source>
        <dbReference type="ARBA" id="ARBA00023098"/>
    </source>
</evidence>